<keyword evidence="2" id="KW-0798">TonB box</keyword>
<dbReference type="InterPro" id="IPR012910">
    <property type="entry name" value="Plug_dom"/>
</dbReference>
<keyword evidence="1" id="KW-0813">Transport</keyword>
<dbReference type="SUPFAM" id="SSF49464">
    <property type="entry name" value="Carboxypeptidase regulatory domain-like"/>
    <property type="match status" value="1"/>
</dbReference>
<dbReference type="RefSeq" id="WP_076929294.1">
    <property type="nucleotide sequence ID" value="NZ_LT605205.1"/>
</dbReference>
<dbReference type="Pfam" id="PF00593">
    <property type="entry name" value="TonB_dep_Rec_b-barrel"/>
    <property type="match status" value="1"/>
</dbReference>
<dbReference type="STRING" id="1642647.PSM36_0947"/>
<feature type="domain" description="TonB-dependent receptor plug" evidence="4">
    <location>
        <begin position="113"/>
        <end position="218"/>
    </location>
</feature>
<dbReference type="EMBL" id="LT605205">
    <property type="protein sequence ID" value="SCD19773.1"/>
    <property type="molecule type" value="Genomic_DNA"/>
</dbReference>
<evidence type="ECO:0000259" key="3">
    <source>
        <dbReference type="Pfam" id="PF00593"/>
    </source>
</evidence>
<dbReference type="InterPro" id="IPR008969">
    <property type="entry name" value="CarboxyPept-like_regulatory"/>
</dbReference>
<dbReference type="NCBIfam" id="TIGR04057">
    <property type="entry name" value="SusC_RagA_signa"/>
    <property type="match status" value="1"/>
</dbReference>
<evidence type="ECO:0000256" key="2">
    <source>
        <dbReference type="RuleBase" id="RU003357"/>
    </source>
</evidence>
<dbReference type="FunFam" id="2.170.130.10:FF:000003">
    <property type="entry name" value="SusC/RagA family TonB-linked outer membrane protein"/>
    <property type="match status" value="1"/>
</dbReference>
<dbReference type="InterPro" id="IPR037066">
    <property type="entry name" value="Plug_dom_sf"/>
</dbReference>
<evidence type="ECO:0000313" key="5">
    <source>
        <dbReference type="EMBL" id="SCD19773.1"/>
    </source>
</evidence>
<keyword evidence="1" id="KW-0998">Cell outer membrane</keyword>
<comment type="subcellular location">
    <subcellularLocation>
        <location evidence="1">Cell outer membrane</location>
        <topology evidence="1">Multi-pass membrane protein</topology>
    </subcellularLocation>
</comment>
<dbReference type="InterPro" id="IPR023996">
    <property type="entry name" value="TonB-dep_OMP_SusC/RagA"/>
</dbReference>
<dbReference type="KEGG" id="psac:PSM36_0947"/>
<dbReference type="Proteomes" id="UP000187464">
    <property type="component" value="Chromosome I"/>
</dbReference>
<gene>
    <name evidence="5" type="ORF">PSM36_0947</name>
</gene>
<accession>A0A1R3STX0</accession>
<dbReference type="SUPFAM" id="SSF56935">
    <property type="entry name" value="Porins"/>
    <property type="match status" value="1"/>
</dbReference>
<evidence type="ECO:0000259" key="4">
    <source>
        <dbReference type="Pfam" id="PF07715"/>
    </source>
</evidence>
<dbReference type="Gene3D" id="2.60.40.1120">
    <property type="entry name" value="Carboxypeptidase-like, regulatory domain"/>
    <property type="match status" value="1"/>
</dbReference>
<proteinExistence type="inferred from homology"/>
<dbReference type="FunFam" id="2.60.40.1120:FF:000003">
    <property type="entry name" value="Outer membrane protein Omp121"/>
    <property type="match status" value="1"/>
</dbReference>
<dbReference type="InterPro" id="IPR023997">
    <property type="entry name" value="TonB-dep_OMP_SusC/RagA_CS"/>
</dbReference>
<evidence type="ECO:0000256" key="1">
    <source>
        <dbReference type="PROSITE-ProRule" id="PRU01360"/>
    </source>
</evidence>
<sequence length="1017" mass="113784">MHKLKVFIVGIVINVCCIMTYAQNRVTGNVSDVNGESIIGASILEKGTTNGTVTDIDGNFTLNVSEGATLQISYIGYTTQEVVVTARPLTIILEEDTQTLDEVVVVAYGAQKKVTVTGAISSVSGNDLIKTPTGSIGNALAGKLTGVSTVQYSGEPGADAAEIYVRGVTTLNSSSPLVQVDGVERDFTQIDPNEIESITILKDASATAVFGVRGANGVILVTTKRGKEGKANISVTASTGITVPTRLLEFADSYQYASFYNEAQIRDGVNPNNVKFSPEMLTAFQTQSDPLLYPNMNWLDYILKDYAQQSQHNVNISGGNNFFRYFVSAGMYTQGGLFKTFDTGYDFNFDFKRYNYRANLDFNLSKSTELSLNIGGRVEDKNTPISAEDQNQLFRHLYWATPFSGAGIVDGKWIKTNPDVIPNPGSDGLNPYYGRGYNNKVGNTLNVDVQLKQKLDFITKGLSFNVKGSYNSSYAQTKSRSSSKAYYVAVKNDDGSMGYRKYGEDGTLGYGESFDKGRNWYFETSLNYNTTINSAHNLGALLLYNQSKYYYPGTFTDLPKGYVGMVGRLTYDYLSKYMIEFNMGYNGSENFAPGKRYGFFPAGSIGWVMTEEPFMEEIKNYVSYLKLRASYGVVGNDNTQDRRFMYIADPFYLNGSGYNFGTNVSGNRGGAYEGAKSNPDVTWEKAYKQNLGVDLYFLNDRLMTTFDIFKEHRRDILVVPSSLPSYIGMTLPVLNNGIVNSRGYEITLRWDDKIGNDFRYWISPNLSFARNKIVEQMEVRPNEDYLWRTGKPINQPFGRKFWGFYDETANERYKAQFGKDIADHSVVLKNGDAVYVDINEDGVINDDDKIAMGYTNVPEYVVGANMGFEWKGFDLSMQWTGAWNTSRMLQETLREPLGDTNNKGLLLYQYQDRWTEETASTAKLPRASITSKANNIVDSDLYLVDARYLRLKSLEVGYNFNAPFMTKMRLNSLRVYANGYNLLTFDVLKITDPESRTSDRPNYPLTRVFTVGLKLGF</sequence>
<dbReference type="NCBIfam" id="TIGR04056">
    <property type="entry name" value="OMP_RagA_SusC"/>
    <property type="match status" value="1"/>
</dbReference>
<dbReference type="Gene3D" id="2.170.130.10">
    <property type="entry name" value="TonB-dependent receptor, plug domain"/>
    <property type="match status" value="1"/>
</dbReference>
<organism evidence="5 6">
    <name type="scientific">Proteiniphilum saccharofermentans</name>
    <dbReference type="NCBI Taxonomy" id="1642647"/>
    <lineage>
        <taxon>Bacteria</taxon>
        <taxon>Pseudomonadati</taxon>
        <taxon>Bacteroidota</taxon>
        <taxon>Bacteroidia</taxon>
        <taxon>Bacteroidales</taxon>
        <taxon>Dysgonomonadaceae</taxon>
        <taxon>Proteiniphilum</taxon>
    </lineage>
</organism>
<keyword evidence="1" id="KW-0812">Transmembrane</keyword>
<dbReference type="PROSITE" id="PS52016">
    <property type="entry name" value="TONB_DEPENDENT_REC_3"/>
    <property type="match status" value="1"/>
</dbReference>
<keyword evidence="1" id="KW-1134">Transmembrane beta strand</keyword>
<dbReference type="AlphaFoldDB" id="A0A1R3STX0"/>
<feature type="domain" description="TonB-dependent receptor-like beta-barrel" evidence="3">
    <location>
        <begin position="397"/>
        <end position="982"/>
    </location>
</feature>
<dbReference type="Pfam" id="PF07715">
    <property type="entry name" value="Plug"/>
    <property type="match status" value="1"/>
</dbReference>
<keyword evidence="6" id="KW-1185">Reference proteome</keyword>
<reference evidence="5 6" key="1">
    <citation type="submission" date="2016-08" db="EMBL/GenBank/DDBJ databases">
        <authorList>
            <person name="Seilhamer J.J."/>
        </authorList>
    </citation>
    <scope>NUCLEOTIDE SEQUENCE [LARGE SCALE GENOMIC DNA]</scope>
    <source>
        <strain evidence="5">M3/6</strain>
    </source>
</reference>
<protein>
    <submittedName>
        <fullName evidence="5">SusC/RagA family</fullName>
    </submittedName>
</protein>
<dbReference type="InterPro" id="IPR000531">
    <property type="entry name" value="Beta-barrel_TonB"/>
</dbReference>
<name>A0A1R3STX0_9BACT</name>
<dbReference type="Pfam" id="PF13715">
    <property type="entry name" value="CarbopepD_reg_2"/>
    <property type="match status" value="1"/>
</dbReference>
<dbReference type="GO" id="GO:0009279">
    <property type="term" value="C:cell outer membrane"/>
    <property type="evidence" value="ECO:0007669"/>
    <property type="project" value="UniProtKB-SubCell"/>
</dbReference>
<comment type="similarity">
    <text evidence="1 2">Belongs to the TonB-dependent receptor family.</text>
</comment>
<evidence type="ECO:0000313" key="6">
    <source>
        <dbReference type="Proteomes" id="UP000187464"/>
    </source>
</evidence>
<keyword evidence="1 2" id="KW-0472">Membrane</keyword>
<dbReference type="InterPro" id="IPR039426">
    <property type="entry name" value="TonB-dep_rcpt-like"/>
</dbReference>